<gene>
    <name evidence="1" type="ORF">pdul_cds_897</name>
</gene>
<dbReference type="EMBL" id="KC977570">
    <property type="protein sequence ID" value="ATE82562.1"/>
    <property type="molecule type" value="Genomic_DNA"/>
</dbReference>
<proteinExistence type="predicted"/>
<dbReference type="Proteomes" id="UP000201566">
    <property type="component" value="Segment"/>
</dbReference>
<name>A0A291AU65_9VIRU</name>
<sequence>MLTKITLLALAFVVVVPTTFAYRAYAESAPTTIEQFKQTCFDSVLKVVVVFVIFLGVEQAARMAVRQDVFCDRASTVWGDRDFRRSKRIEPPRRSRWRLDCLCGQNRRQTVIDGVAYAFDHPDEPCETFYFGIVRCVMCDSIDFALQQNNSDADTTDSNGDIVPYMVGQRGIGTDSTVEPRGEIKDGTSSESLPLLVPTQRERCPQTRREEVHEVLVSVKVRGWARVCRVPFPTKSTFKILCCRACGDHHGKKERRARF</sequence>
<protein>
    <submittedName>
        <fullName evidence="1">Uncharacterized protein</fullName>
    </submittedName>
</protein>
<evidence type="ECO:0000313" key="1">
    <source>
        <dbReference type="EMBL" id="ATE82562.1"/>
    </source>
</evidence>
<organism evidence="1 2">
    <name type="scientific">Pandoravirus dulcis</name>
    <dbReference type="NCBI Taxonomy" id="1349409"/>
    <lineage>
        <taxon>Viruses</taxon>
        <taxon>Pandoravirus</taxon>
    </lineage>
</organism>
<dbReference type="KEGG" id="vg:34567937"/>
<accession>A0A291AU65</accession>
<reference evidence="1 2" key="1">
    <citation type="journal article" date="2013" name="Science">
        <title>Pandoraviruses: amoeba viruses with genomes up to 2.5 Mb reaching that of parasitic eukaryotes.</title>
        <authorList>
            <person name="Philippe N."/>
            <person name="Legendre M."/>
            <person name="Doutre G."/>
            <person name="Coute Y."/>
            <person name="Poirot O."/>
            <person name="Lescot M."/>
            <person name="Arslan D."/>
            <person name="Seltzer V."/>
            <person name="Bertaux L."/>
            <person name="Bruley C."/>
            <person name="Garin J."/>
            <person name="Claverie J.M."/>
            <person name="Abergel C."/>
        </authorList>
    </citation>
    <scope>NUCLEOTIDE SEQUENCE [LARGE SCALE GENOMIC DNA]</scope>
    <source>
        <strain evidence="1">Melbourne</strain>
    </source>
</reference>
<dbReference type="GeneID" id="34567937"/>
<dbReference type="RefSeq" id="YP_009430271.1">
    <property type="nucleotide sequence ID" value="NC_021858.1"/>
</dbReference>
<evidence type="ECO:0000313" key="2">
    <source>
        <dbReference type="Proteomes" id="UP000201566"/>
    </source>
</evidence>